<dbReference type="EMBL" id="CP157947">
    <property type="protein sequence ID" value="XBS68160.1"/>
    <property type="molecule type" value="Genomic_DNA"/>
</dbReference>
<dbReference type="PANTHER" id="PTHR21343">
    <property type="entry name" value="DETHIOBIOTIN SYNTHETASE"/>
    <property type="match status" value="1"/>
</dbReference>
<dbReference type="SUPFAM" id="SSF52317">
    <property type="entry name" value="Class I glutamine amidotransferase-like"/>
    <property type="match status" value="1"/>
</dbReference>
<dbReference type="AlphaFoldDB" id="A0AAU7Q530"/>
<comment type="similarity">
    <text evidence="2 7">Belongs to the CobB/CobQ family. CobQ subfamily.</text>
</comment>
<dbReference type="InterPro" id="IPR029062">
    <property type="entry name" value="Class_I_gatase-like"/>
</dbReference>
<dbReference type="SUPFAM" id="SSF52540">
    <property type="entry name" value="P-loop containing nucleoside triphosphate hydrolases"/>
    <property type="match status" value="1"/>
</dbReference>
<dbReference type="NCBIfam" id="NF001989">
    <property type="entry name" value="PRK00784.1"/>
    <property type="match status" value="1"/>
</dbReference>
<comment type="pathway">
    <text evidence="1 7">Cofactor biosynthesis; adenosylcobalamin biosynthesis.</text>
</comment>
<dbReference type="NCBIfam" id="TIGR00313">
    <property type="entry name" value="cobQ"/>
    <property type="match status" value="1"/>
</dbReference>
<feature type="domain" description="CobB/CobQ-like glutamine amidotransferase" evidence="9">
    <location>
        <begin position="253"/>
        <end position="450"/>
    </location>
</feature>
<evidence type="ECO:0000256" key="4">
    <source>
        <dbReference type="ARBA" id="ARBA00022573"/>
    </source>
</evidence>
<evidence type="ECO:0000256" key="1">
    <source>
        <dbReference type="ARBA" id="ARBA00004953"/>
    </source>
</evidence>
<feature type="active site" evidence="7">
    <location>
        <position position="443"/>
    </location>
</feature>
<evidence type="ECO:0000313" key="10">
    <source>
        <dbReference type="EMBL" id="XBS68160.1"/>
    </source>
</evidence>
<dbReference type="GO" id="GO:0009236">
    <property type="term" value="P:cobalamin biosynthetic process"/>
    <property type="evidence" value="ECO:0007669"/>
    <property type="project" value="UniProtKB-UniRule"/>
</dbReference>
<dbReference type="InterPro" id="IPR002586">
    <property type="entry name" value="CobQ/CobB/MinD/ParA_Nub-bd_dom"/>
</dbReference>
<dbReference type="CDD" id="cd01750">
    <property type="entry name" value="GATase1_CobQ"/>
    <property type="match status" value="1"/>
</dbReference>
<organism evidence="10">
    <name type="scientific">Acerihabitans sp. KWT182</name>
    <dbReference type="NCBI Taxonomy" id="3157919"/>
    <lineage>
        <taxon>Bacteria</taxon>
        <taxon>Pseudomonadati</taxon>
        <taxon>Pseudomonadota</taxon>
        <taxon>Gammaproteobacteria</taxon>
        <taxon>Enterobacterales</taxon>
        <taxon>Pectobacteriaceae</taxon>
        <taxon>Acerihabitans</taxon>
    </lineage>
</organism>
<dbReference type="InterPro" id="IPR047045">
    <property type="entry name" value="CobQ_N"/>
</dbReference>
<dbReference type="HAMAP" id="MF_00028">
    <property type="entry name" value="CobQ"/>
    <property type="match status" value="1"/>
</dbReference>
<keyword evidence="4 7" id="KW-0169">Cobalamin biosynthesis</keyword>
<dbReference type="Pfam" id="PF07685">
    <property type="entry name" value="GATase_3"/>
    <property type="match status" value="1"/>
</dbReference>
<sequence>MTRSIMLQGTASDVGKSVLAAGLCRIFAQDGHRVAPFKAQNMALNSFVTQSGAEMGRAQVFQAEAAGIEPDVRMNPVLLKPTSDQKAQVIVMGEALCHMNAADYHQYKPQLRRRVGEVYRSLAAEYDIIVLEGAGSPAEINLRDRDIVNMGMAEQAGAPVLLVADIDKGGVFAAVYGTLALLRPEEKTRVKGVIINKFRGDPALLQPGIEQIETLTGVPVLGVMPWFDEPLEDEDGVALQGDKYRRESRADLDVAVLQLPHIANFSDYNALAAQPDVRLRYIKRGAPVGVPDLLIIPGSKNTLGDLLYLRANGIDDEIRQAHDRGVPILGVCGGFQILGRRVSDGVESGLEEADGLGLLDCETRFEPRKVTTQVEAEVLTLPAGAFAAGGGFRLQGYEIHMGRTTLGAGARPFACLTRQNGLALRQDDGAVNPRGDVAGSYIHGLFDTPAFTRALLDALRERRGLAPLAEPVMGWKERKQRSFDALARQMRAHIDIDRIYRIMAAQAAAEAST</sequence>
<dbReference type="CDD" id="cd05389">
    <property type="entry name" value="CobQ_N"/>
    <property type="match status" value="1"/>
</dbReference>
<proteinExistence type="inferred from homology"/>
<evidence type="ECO:0000256" key="7">
    <source>
        <dbReference type="HAMAP-Rule" id="MF_00028"/>
    </source>
</evidence>
<feature type="active site" description="Nucleophile" evidence="7">
    <location>
        <position position="332"/>
    </location>
</feature>
<dbReference type="InterPro" id="IPR027417">
    <property type="entry name" value="P-loop_NTPase"/>
</dbReference>
<dbReference type="Gene3D" id="3.40.50.300">
    <property type="entry name" value="P-loop containing nucleotide triphosphate hydrolases"/>
    <property type="match status" value="1"/>
</dbReference>
<dbReference type="Gene3D" id="3.40.50.880">
    <property type="match status" value="1"/>
</dbReference>
<dbReference type="GO" id="GO:0015420">
    <property type="term" value="F:ABC-type vitamin B12 transporter activity"/>
    <property type="evidence" value="ECO:0007669"/>
    <property type="project" value="UniProtKB-UniRule"/>
</dbReference>
<evidence type="ECO:0000256" key="3">
    <source>
        <dbReference type="ARBA" id="ARBA00019833"/>
    </source>
</evidence>
<keyword evidence="5 7" id="KW-0315">Glutamine amidotransferase</keyword>
<name>A0AAU7Q530_9GAMM</name>
<gene>
    <name evidence="7" type="primary">cobQ</name>
    <name evidence="10" type="ORF">ABK905_15080</name>
</gene>
<feature type="domain" description="CobQ/CobB/MinD/ParA nucleotide binding" evidence="8">
    <location>
        <begin position="5"/>
        <end position="228"/>
    </location>
</feature>
<dbReference type="Pfam" id="PF01656">
    <property type="entry name" value="CbiA"/>
    <property type="match status" value="1"/>
</dbReference>
<evidence type="ECO:0000256" key="5">
    <source>
        <dbReference type="ARBA" id="ARBA00022962"/>
    </source>
</evidence>
<evidence type="ECO:0000259" key="9">
    <source>
        <dbReference type="Pfam" id="PF07685"/>
    </source>
</evidence>
<reference evidence="10" key="1">
    <citation type="submission" date="2024-06" db="EMBL/GenBank/DDBJ databases">
        <authorList>
            <person name="Coelho C."/>
            <person name="Bento M."/>
            <person name="Garcia E."/>
            <person name="Camelo A."/>
            <person name="Brandao I."/>
            <person name="Espirito Santo C."/>
            <person name="Trovao J."/>
            <person name="Verissimo A."/>
            <person name="Costa J."/>
            <person name="Tiago I."/>
        </authorList>
    </citation>
    <scope>NUCLEOTIDE SEQUENCE</scope>
    <source>
        <strain evidence="10">KWT182</strain>
    </source>
</reference>
<evidence type="ECO:0000259" key="8">
    <source>
        <dbReference type="Pfam" id="PF01656"/>
    </source>
</evidence>
<dbReference type="InterPro" id="IPR004459">
    <property type="entry name" value="CobQ_synth"/>
</dbReference>
<dbReference type="PROSITE" id="PS51274">
    <property type="entry name" value="GATASE_COBBQ"/>
    <property type="match status" value="1"/>
</dbReference>
<dbReference type="GO" id="GO:0003824">
    <property type="term" value="F:catalytic activity"/>
    <property type="evidence" value="ECO:0007669"/>
    <property type="project" value="InterPro"/>
</dbReference>
<protein>
    <recommendedName>
        <fullName evidence="3 7">Cobyric acid synthase</fullName>
    </recommendedName>
</protein>
<dbReference type="PANTHER" id="PTHR21343:SF1">
    <property type="entry name" value="COBYRIC ACID SYNTHASE"/>
    <property type="match status" value="1"/>
</dbReference>
<comment type="function">
    <text evidence="6 7">Catalyzes amidations at positions B, D, E, and G on adenosylcobyrinic A,C-diamide. NH(2) groups are provided by glutamine, and one molecule of ATP is hydrogenolyzed for each amidation.</text>
</comment>
<dbReference type="InterPro" id="IPR011698">
    <property type="entry name" value="GATase_3"/>
</dbReference>
<accession>A0AAU7Q530</accession>
<evidence type="ECO:0000256" key="6">
    <source>
        <dbReference type="ARBA" id="ARBA00025166"/>
    </source>
</evidence>
<dbReference type="InterPro" id="IPR033949">
    <property type="entry name" value="CobQ_GATase1"/>
</dbReference>
<evidence type="ECO:0000256" key="2">
    <source>
        <dbReference type="ARBA" id="ARBA00006205"/>
    </source>
</evidence>